<proteinExistence type="predicted"/>
<accession>A0ABU1DCD8</accession>
<sequence>MDETRIDYARALAEAADHLRTFAELGRRDRDLAEACPDQFALIASACYPVAALNPAR</sequence>
<dbReference type="EMBL" id="JADBEO010000006">
    <property type="protein sequence ID" value="MDR4305776.1"/>
    <property type="molecule type" value="Genomic_DNA"/>
</dbReference>
<reference evidence="1" key="1">
    <citation type="submission" date="2020-10" db="EMBL/GenBank/DDBJ databases">
        <authorList>
            <person name="Abbas A."/>
            <person name="Razzaq R."/>
            <person name="Waqas M."/>
            <person name="Abbas N."/>
            <person name="Nielsen T.K."/>
            <person name="Hansen L.H."/>
            <person name="Hussain S."/>
            <person name="Shahid M."/>
        </authorList>
    </citation>
    <scope>NUCLEOTIDE SEQUENCE</scope>
    <source>
        <strain evidence="1">S14</strain>
    </source>
</reference>
<evidence type="ECO:0000313" key="1">
    <source>
        <dbReference type="EMBL" id="MDR4305776.1"/>
    </source>
</evidence>
<organism evidence="1 2">
    <name type="scientific">Chelatococcus sambhunathii</name>
    <dbReference type="NCBI Taxonomy" id="363953"/>
    <lineage>
        <taxon>Bacteria</taxon>
        <taxon>Pseudomonadati</taxon>
        <taxon>Pseudomonadota</taxon>
        <taxon>Alphaproteobacteria</taxon>
        <taxon>Hyphomicrobiales</taxon>
        <taxon>Chelatococcaceae</taxon>
        <taxon>Chelatococcus</taxon>
    </lineage>
</organism>
<gene>
    <name evidence="1" type="ORF">IHQ68_03945</name>
</gene>
<dbReference type="RefSeq" id="WP_309389063.1">
    <property type="nucleotide sequence ID" value="NZ_JADBEO010000006.1"/>
</dbReference>
<name>A0ABU1DCD8_9HYPH</name>
<dbReference type="Proteomes" id="UP001181622">
    <property type="component" value="Unassembled WGS sequence"/>
</dbReference>
<protein>
    <submittedName>
        <fullName evidence="1">Uncharacterized protein</fullName>
    </submittedName>
</protein>
<comment type="caution">
    <text evidence="1">The sequence shown here is derived from an EMBL/GenBank/DDBJ whole genome shotgun (WGS) entry which is preliminary data.</text>
</comment>
<evidence type="ECO:0000313" key="2">
    <source>
        <dbReference type="Proteomes" id="UP001181622"/>
    </source>
</evidence>
<keyword evidence="2" id="KW-1185">Reference proteome</keyword>